<dbReference type="InterPro" id="IPR050463">
    <property type="entry name" value="Gfo/Idh/MocA_oxidrdct_glycsds"/>
</dbReference>
<dbReference type="Proteomes" id="UP000032417">
    <property type="component" value="Chromosome 1"/>
</dbReference>
<keyword evidence="4" id="KW-1185">Reference proteome</keyword>
<dbReference type="SUPFAM" id="SSF55347">
    <property type="entry name" value="Glyceraldehyde-3-phosphate dehydrogenase-like, C-terminal domain"/>
    <property type="match status" value="1"/>
</dbReference>
<name>A0A098C3N6_9BACT</name>
<dbReference type="Gene3D" id="3.40.50.720">
    <property type="entry name" value="NAD(P)-binding Rossmann-like Domain"/>
    <property type="match status" value="1"/>
</dbReference>
<evidence type="ECO:0000313" key="3">
    <source>
        <dbReference type="EMBL" id="CEA17056.1"/>
    </source>
</evidence>
<dbReference type="Gene3D" id="3.30.360.10">
    <property type="entry name" value="Dihydrodipicolinate Reductase, domain 2"/>
    <property type="match status" value="1"/>
</dbReference>
<dbReference type="Pfam" id="PF01408">
    <property type="entry name" value="GFO_IDH_MocA"/>
    <property type="match status" value="1"/>
</dbReference>
<feature type="domain" description="Gfo/Idh/MocA-like oxidoreductase bacterial type C-terminal" evidence="2">
    <location>
        <begin position="213"/>
        <end position="272"/>
    </location>
</feature>
<dbReference type="HOGENOM" id="CLU_023194_24_0_10"/>
<reference evidence="3 4" key="1">
    <citation type="submission" date="2014-08" db="EMBL/GenBank/DDBJ databases">
        <authorList>
            <person name="Wibberg D."/>
        </authorList>
    </citation>
    <scope>NUCLEOTIDE SEQUENCE [LARGE SCALE GENOMIC DNA]</scope>
    <source>
        <strain evidence="4">ING2-E5B</strain>
    </source>
</reference>
<dbReference type="KEGG" id="pbt:ING2E5B_2330"/>
<sequence length="473" mass="53171">MTTRRDFIKSAVLASAGLAIGSVSNKMNAASYSRIVGANKKINLAHIGIGNRGWEIIEQFDNTGLANVVALCDVDLGAEQTKKALAKFPHARRFKDFREMFDKMGNEIEAVAIATPDFAHFPAVMMSMTYGKHVYVEKPLSRTFYESELLIKAAKKYPKVVTQMGNQGHSEANYFQFKAWTEAGIIKDVTAITAHMNNARRWHGWDTNIKHFPAAEPIPETLDWDTWLMSRDYHAYNKDFHNGQWRCWYDFGMGALGDWGAHIIDTAHRFLDLGLPEEITPLKLTGHNDFFFPMSSTIEFKFPKRGDMPPVVITWYDGVDNIPPVPEGYGKMELDPNIPAVAGGKIQPARLNPGKEIYSKELTFKGGSHGSTLTIIPDEKAKELEKSLPEIPESTSNHFANFLLACQGKEQTRSPFEISGPLSQVFCLGVAAQRLNRKIVFDRDTKRVTNDAFADAFLIGEPPRKGWEDFYKI</sequence>
<accession>A0A098C3N6</accession>
<dbReference type="PATRIC" id="fig|1562970.3.peg.2303"/>
<proteinExistence type="predicted"/>
<feature type="domain" description="Gfo/Idh/MocA-like oxidoreductase N-terminal" evidence="1">
    <location>
        <begin position="43"/>
        <end position="162"/>
    </location>
</feature>
<dbReference type="OrthoDB" id="726883at2"/>
<dbReference type="EMBL" id="LN515532">
    <property type="protein sequence ID" value="CEA17056.1"/>
    <property type="molecule type" value="Genomic_DNA"/>
</dbReference>
<dbReference type="STRING" id="1562970.ING2E5B_2330"/>
<protein>
    <submittedName>
        <fullName evidence="3">Oxidoreductase domain protein</fullName>
    </submittedName>
</protein>
<dbReference type="AlphaFoldDB" id="A0A098C3N6"/>
<dbReference type="PANTHER" id="PTHR43818">
    <property type="entry name" value="BCDNA.GH03377"/>
    <property type="match status" value="1"/>
</dbReference>
<dbReference type="Pfam" id="PF19051">
    <property type="entry name" value="GFO_IDH_MocA_C2"/>
    <property type="match status" value="1"/>
</dbReference>
<evidence type="ECO:0000313" key="4">
    <source>
        <dbReference type="Proteomes" id="UP000032417"/>
    </source>
</evidence>
<evidence type="ECO:0000259" key="2">
    <source>
        <dbReference type="Pfam" id="PF19051"/>
    </source>
</evidence>
<gene>
    <name evidence="3" type="ORF">ING2E5B_2330</name>
</gene>
<evidence type="ECO:0000259" key="1">
    <source>
        <dbReference type="Pfam" id="PF01408"/>
    </source>
</evidence>
<dbReference type="PANTHER" id="PTHR43818:SF3">
    <property type="entry name" value="OXIDOREDUCTASE-RELATED"/>
    <property type="match status" value="1"/>
</dbReference>
<dbReference type="PROSITE" id="PS51318">
    <property type="entry name" value="TAT"/>
    <property type="match status" value="1"/>
</dbReference>
<organism evidence="3 4">
    <name type="scientific">Fermentimonas caenicola</name>
    <dbReference type="NCBI Taxonomy" id="1562970"/>
    <lineage>
        <taxon>Bacteria</taxon>
        <taxon>Pseudomonadati</taxon>
        <taxon>Bacteroidota</taxon>
        <taxon>Bacteroidia</taxon>
        <taxon>Bacteroidales</taxon>
        <taxon>Dysgonomonadaceae</taxon>
        <taxon>Fermentimonas</taxon>
    </lineage>
</organism>
<dbReference type="InterPro" id="IPR006311">
    <property type="entry name" value="TAT_signal"/>
</dbReference>
<dbReference type="InterPro" id="IPR036291">
    <property type="entry name" value="NAD(P)-bd_dom_sf"/>
</dbReference>
<dbReference type="InterPro" id="IPR043906">
    <property type="entry name" value="Gfo/Idh/MocA_OxRdtase_bact_C"/>
</dbReference>
<dbReference type="GO" id="GO:0000166">
    <property type="term" value="F:nucleotide binding"/>
    <property type="evidence" value="ECO:0007669"/>
    <property type="project" value="InterPro"/>
</dbReference>
<dbReference type="InterPro" id="IPR000683">
    <property type="entry name" value="Gfo/Idh/MocA-like_OxRdtase_N"/>
</dbReference>
<dbReference type="SUPFAM" id="SSF51735">
    <property type="entry name" value="NAD(P)-binding Rossmann-fold domains"/>
    <property type="match status" value="1"/>
</dbReference>